<evidence type="ECO:0000313" key="3">
    <source>
        <dbReference type="Proteomes" id="UP001056426"/>
    </source>
</evidence>
<keyword evidence="3" id="KW-1185">Reference proteome</keyword>
<dbReference type="InterPro" id="IPR038765">
    <property type="entry name" value="Papain-like_cys_pep_sf"/>
</dbReference>
<dbReference type="KEGG" id="alkq:M9189_05010"/>
<feature type="chain" id="PRO_5039936080" description="Permuted papain-like amidase enzyme, YaeF/YiiX, C92 family" evidence="1">
    <location>
        <begin position="21"/>
        <end position="232"/>
    </location>
</feature>
<dbReference type="Gene3D" id="3.90.1720.10">
    <property type="entry name" value="endopeptidase domain like (from Nostoc punctiforme)"/>
    <property type="match status" value="1"/>
</dbReference>
<gene>
    <name evidence="2" type="ORF">M9189_05010</name>
</gene>
<dbReference type="Proteomes" id="UP001056426">
    <property type="component" value="Chromosome"/>
</dbReference>
<keyword evidence="1" id="KW-0732">Signal</keyword>
<dbReference type="InterPro" id="IPR024453">
    <property type="entry name" value="Peptidase_C92"/>
</dbReference>
<evidence type="ECO:0000256" key="1">
    <source>
        <dbReference type="SAM" id="SignalP"/>
    </source>
</evidence>
<dbReference type="EMBL" id="CP098400">
    <property type="protein sequence ID" value="URW80710.1"/>
    <property type="molecule type" value="Genomic_DNA"/>
</dbReference>
<accession>A0A9J6ZSZ3</accession>
<reference evidence="2" key="2">
    <citation type="submission" date="2022-06" db="EMBL/GenBank/DDBJ databases">
        <title>Xiashengella guii gen. nov. sp. nov., a bacterium isolated form anaerobic digestion tank.</title>
        <authorList>
            <person name="Huang H."/>
        </authorList>
    </citation>
    <scope>NUCLEOTIDE SEQUENCE</scope>
    <source>
        <strain evidence="2">Ai-910</strain>
    </source>
</reference>
<organism evidence="2 3">
    <name type="scientific">Xiashengella succiniciproducens</name>
    <dbReference type="NCBI Taxonomy" id="2949635"/>
    <lineage>
        <taxon>Bacteria</taxon>
        <taxon>Pseudomonadati</taxon>
        <taxon>Bacteroidota</taxon>
        <taxon>Bacteroidia</taxon>
        <taxon>Marinilabiliales</taxon>
        <taxon>Marinilabiliaceae</taxon>
        <taxon>Xiashengella</taxon>
    </lineage>
</organism>
<name>A0A9J6ZSZ3_9BACT</name>
<dbReference type="SUPFAM" id="SSF54001">
    <property type="entry name" value="Cysteine proteinases"/>
    <property type="match status" value="1"/>
</dbReference>
<evidence type="ECO:0000313" key="2">
    <source>
        <dbReference type="EMBL" id="URW80710.1"/>
    </source>
</evidence>
<proteinExistence type="predicted"/>
<feature type="signal peptide" evidence="1">
    <location>
        <begin position="1"/>
        <end position="20"/>
    </location>
</feature>
<evidence type="ECO:0008006" key="4">
    <source>
        <dbReference type="Google" id="ProtNLM"/>
    </source>
</evidence>
<dbReference type="AlphaFoldDB" id="A0A9J6ZSZ3"/>
<dbReference type="Pfam" id="PF05708">
    <property type="entry name" value="Peptidase_C92"/>
    <property type="match status" value="1"/>
</dbReference>
<protein>
    <recommendedName>
        <fullName evidence="4">Permuted papain-like amidase enzyme, YaeF/YiiX, C92 family</fullName>
    </recommendedName>
</protein>
<sequence length="232" mass="25992">MILKSLSLPALLTITIIAMASQSSCRHKPDISYLRTGDLLFATSHPNADGLDQAINDVTQTSKHTDYTHVGIVEVDDEAVWVIHAAPIKGVTREPIESFLVDQNVVDAYRLVEEYREFIPDAIEKAHALLGLPYDYTYMLGSGGHYCSGFIYTIFEHYGVFDLEPMTFKDPRTGEFHKDWIDHYKEMGIEIPEGQPGCHPNGLAGSAVLRFLNRVQESVANKPISFLPFGEY</sequence>
<dbReference type="RefSeq" id="WP_250725084.1">
    <property type="nucleotide sequence ID" value="NZ_CP098400.1"/>
</dbReference>
<reference evidence="2" key="1">
    <citation type="submission" date="2022-05" db="EMBL/GenBank/DDBJ databases">
        <authorList>
            <person name="Sun X."/>
        </authorList>
    </citation>
    <scope>NUCLEOTIDE SEQUENCE</scope>
    <source>
        <strain evidence="2">Ai-910</strain>
    </source>
</reference>